<dbReference type="GO" id="GO:0016705">
    <property type="term" value="F:oxidoreductase activity, acting on paired donors, with incorporation or reduction of molecular oxygen"/>
    <property type="evidence" value="ECO:0007669"/>
    <property type="project" value="InterPro"/>
</dbReference>
<comment type="caution">
    <text evidence="10">The sequence shown here is derived from an EMBL/GenBank/DDBJ whole genome shotgun (WGS) entry which is preliminary data.</text>
</comment>
<evidence type="ECO:0008006" key="12">
    <source>
        <dbReference type="Google" id="ProtNLM"/>
    </source>
</evidence>
<dbReference type="GO" id="GO:0020037">
    <property type="term" value="F:heme binding"/>
    <property type="evidence" value="ECO:0007669"/>
    <property type="project" value="InterPro"/>
</dbReference>
<keyword evidence="7 9" id="KW-0503">Monooxygenase</keyword>
<evidence type="ECO:0000256" key="9">
    <source>
        <dbReference type="RuleBase" id="RU000461"/>
    </source>
</evidence>
<comment type="similarity">
    <text evidence="2 9">Belongs to the cytochrome P450 family.</text>
</comment>
<dbReference type="PRINTS" id="PR00385">
    <property type="entry name" value="P450"/>
</dbReference>
<dbReference type="InterPro" id="IPR002401">
    <property type="entry name" value="Cyt_P450_E_grp-I"/>
</dbReference>
<dbReference type="PRINTS" id="PR00463">
    <property type="entry name" value="EP450I"/>
</dbReference>
<evidence type="ECO:0000256" key="1">
    <source>
        <dbReference type="ARBA" id="ARBA00001971"/>
    </source>
</evidence>
<dbReference type="InterPro" id="IPR050121">
    <property type="entry name" value="Cytochrome_P450_monoxygenase"/>
</dbReference>
<organism evidence="10 11">
    <name type="scientific">Xylaria grammica</name>
    <dbReference type="NCBI Taxonomy" id="363999"/>
    <lineage>
        <taxon>Eukaryota</taxon>
        <taxon>Fungi</taxon>
        <taxon>Dikarya</taxon>
        <taxon>Ascomycota</taxon>
        <taxon>Pezizomycotina</taxon>
        <taxon>Sordariomycetes</taxon>
        <taxon>Xylariomycetidae</taxon>
        <taxon>Xylariales</taxon>
        <taxon>Xylariaceae</taxon>
        <taxon>Xylaria</taxon>
    </lineage>
</organism>
<dbReference type="PROSITE" id="PS00086">
    <property type="entry name" value="CYTOCHROME_P450"/>
    <property type="match status" value="1"/>
</dbReference>
<accession>A0A439DEW1</accession>
<dbReference type="GO" id="GO:0005506">
    <property type="term" value="F:iron ion binding"/>
    <property type="evidence" value="ECO:0007669"/>
    <property type="project" value="InterPro"/>
</dbReference>
<evidence type="ECO:0000256" key="6">
    <source>
        <dbReference type="ARBA" id="ARBA00023004"/>
    </source>
</evidence>
<evidence type="ECO:0000256" key="3">
    <source>
        <dbReference type="ARBA" id="ARBA00022617"/>
    </source>
</evidence>
<evidence type="ECO:0000256" key="8">
    <source>
        <dbReference type="PIRSR" id="PIRSR602401-1"/>
    </source>
</evidence>
<comment type="cofactor">
    <cofactor evidence="1 8">
        <name>heme</name>
        <dbReference type="ChEBI" id="CHEBI:30413"/>
    </cofactor>
</comment>
<evidence type="ECO:0000313" key="11">
    <source>
        <dbReference type="Proteomes" id="UP000286045"/>
    </source>
</evidence>
<name>A0A439DEW1_9PEZI</name>
<evidence type="ECO:0000256" key="4">
    <source>
        <dbReference type="ARBA" id="ARBA00022723"/>
    </source>
</evidence>
<evidence type="ECO:0000256" key="7">
    <source>
        <dbReference type="ARBA" id="ARBA00023033"/>
    </source>
</evidence>
<evidence type="ECO:0000313" key="10">
    <source>
        <dbReference type="EMBL" id="RWA12942.1"/>
    </source>
</evidence>
<keyword evidence="4 8" id="KW-0479">Metal-binding</keyword>
<dbReference type="InterPro" id="IPR036396">
    <property type="entry name" value="Cyt_P450_sf"/>
</dbReference>
<dbReference type="AlphaFoldDB" id="A0A439DEW1"/>
<gene>
    <name evidence="10" type="ORF">EKO27_g2174</name>
</gene>
<keyword evidence="6 8" id="KW-0408">Iron</keyword>
<dbReference type="STRING" id="363999.A0A439DEW1"/>
<reference evidence="10 11" key="1">
    <citation type="submission" date="2018-12" db="EMBL/GenBank/DDBJ databases">
        <title>Draft genome sequence of Xylaria grammica IHI A82.</title>
        <authorList>
            <person name="Buettner E."/>
            <person name="Kellner H."/>
        </authorList>
    </citation>
    <scope>NUCLEOTIDE SEQUENCE [LARGE SCALE GENOMIC DNA]</scope>
    <source>
        <strain evidence="10 11">IHI A82</strain>
    </source>
</reference>
<dbReference type="Pfam" id="PF00067">
    <property type="entry name" value="p450"/>
    <property type="match status" value="1"/>
</dbReference>
<dbReference type="PANTHER" id="PTHR24305">
    <property type="entry name" value="CYTOCHROME P450"/>
    <property type="match status" value="1"/>
</dbReference>
<dbReference type="EMBL" id="RYZI01000038">
    <property type="protein sequence ID" value="RWA12942.1"/>
    <property type="molecule type" value="Genomic_DNA"/>
</dbReference>
<feature type="binding site" description="axial binding residue" evidence="8">
    <location>
        <position position="399"/>
    </location>
    <ligand>
        <name>heme</name>
        <dbReference type="ChEBI" id="CHEBI:30413"/>
    </ligand>
    <ligandPart>
        <name>Fe</name>
        <dbReference type="ChEBI" id="CHEBI:18248"/>
    </ligandPart>
</feature>
<keyword evidence="11" id="KW-1185">Reference proteome</keyword>
<proteinExistence type="inferred from homology"/>
<dbReference type="GO" id="GO:0004497">
    <property type="term" value="F:monooxygenase activity"/>
    <property type="evidence" value="ECO:0007669"/>
    <property type="project" value="UniProtKB-KW"/>
</dbReference>
<evidence type="ECO:0000256" key="5">
    <source>
        <dbReference type="ARBA" id="ARBA00023002"/>
    </source>
</evidence>
<keyword evidence="3 8" id="KW-0349">Heme</keyword>
<dbReference type="PANTHER" id="PTHR24305:SF187">
    <property type="entry name" value="P450, PUTATIVE (EUROFUNG)-RELATED"/>
    <property type="match status" value="1"/>
</dbReference>
<dbReference type="SUPFAM" id="SSF48264">
    <property type="entry name" value="Cytochrome P450"/>
    <property type="match status" value="1"/>
</dbReference>
<dbReference type="InterPro" id="IPR001128">
    <property type="entry name" value="Cyt_P450"/>
</dbReference>
<dbReference type="InterPro" id="IPR017972">
    <property type="entry name" value="Cyt_P450_CS"/>
</dbReference>
<dbReference type="Gene3D" id="1.10.630.10">
    <property type="entry name" value="Cytochrome P450"/>
    <property type="match status" value="1"/>
</dbReference>
<dbReference type="Proteomes" id="UP000286045">
    <property type="component" value="Unassembled WGS sequence"/>
</dbReference>
<keyword evidence="5 9" id="KW-0560">Oxidoreductase</keyword>
<sequence length="457" mass="51009">MSYSTNFIISMVELSEQELTIIDPNVWEAIAGPKTTCIKSPWYDMLHPYVAMNSIRTKEGYAPRRKRWDEALGLTAIYVPDKVIRIQHYATQLLRHIKASGTHPVNVTTWYHHFAFDFVGELAFGQSFGLTDDPTTSTTTKELAEVPKLVSQGVGALRFFTPLPWIGQLTFSYAPYLPFVSRNWNKAMSWAAKTCDSRLARFAGQKENDIEVISGQGDAFSRFIRQAARDNDLLSLDRHALYGDAYVITVAGSHTTALTLTMISYELARNPELQKKLREEVVASGAVRPHPDGDMRSEALDVATIDKLPFLNGCINESLRLYPAVPTGGIKQTTDKSITVGDQVIPPQTVIVAPRWSIGRMESSFERANEFIPERWTTQPHLVKDARGLNGFGIGRHQCPGKQLGTTEIRMVLAMVVSNFSWTFTPDEKNPTSVADEYLDSYTARAGALNLIFTPLA</sequence>
<protein>
    <recommendedName>
        <fullName evidence="12">Cytochrome P450</fullName>
    </recommendedName>
</protein>
<evidence type="ECO:0000256" key="2">
    <source>
        <dbReference type="ARBA" id="ARBA00010617"/>
    </source>
</evidence>